<dbReference type="GeneID" id="20676859"/>
<dbReference type="RefSeq" id="XP_009542980.1">
    <property type="nucleotide sequence ID" value="XM_009544685.1"/>
</dbReference>
<organism evidence="2 3">
    <name type="scientific">Heterobasidion irregulare (strain TC 32-1)</name>
    <dbReference type="NCBI Taxonomy" id="747525"/>
    <lineage>
        <taxon>Eukaryota</taxon>
        <taxon>Fungi</taxon>
        <taxon>Dikarya</taxon>
        <taxon>Basidiomycota</taxon>
        <taxon>Agaricomycotina</taxon>
        <taxon>Agaricomycetes</taxon>
        <taxon>Russulales</taxon>
        <taxon>Bondarzewiaceae</taxon>
        <taxon>Heterobasidion</taxon>
        <taxon>Heterobasidion annosum species complex</taxon>
    </lineage>
</organism>
<feature type="non-terminal residue" evidence="2">
    <location>
        <position position="197"/>
    </location>
</feature>
<gene>
    <name evidence="2" type="ORF">HETIRDRAFT_457688</name>
</gene>
<dbReference type="KEGG" id="hir:HETIRDRAFT_457688"/>
<feature type="compositionally biased region" description="Low complexity" evidence="1">
    <location>
        <begin position="188"/>
        <end position="197"/>
    </location>
</feature>
<evidence type="ECO:0000313" key="3">
    <source>
        <dbReference type="Proteomes" id="UP000030671"/>
    </source>
</evidence>
<keyword evidence="3" id="KW-1185">Reference proteome</keyword>
<protein>
    <submittedName>
        <fullName evidence="2">Uncharacterized protein</fullName>
    </submittedName>
</protein>
<sequence>ILAAVFSPHLIHRTRADERSALLRPSDNLTSRPALQKRTNPPLTSPFSRPLQPASSIACFLRASGTGPFVPNLSPFPSRVPRAALLQLDPHTELSPARAQTRSFSGALLHPILLYNPASQPAPAPCTTWPLNPPCLPTPTLSPSTSTTKTTSSTSSTSTSSTNTSTCPTPCSPRPPPQFPSTPPSPSTPRRSTPSTT</sequence>
<feature type="compositionally biased region" description="Low complexity" evidence="1">
    <location>
        <begin position="138"/>
        <end position="169"/>
    </location>
</feature>
<dbReference type="HOGENOM" id="CLU_1387186_0_0_1"/>
<evidence type="ECO:0000313" key="2">
    <source>
        <dbReference type="EMBL" id="ETW86222.1"/>
    </source>
</evidence>
<name>W4KK50_HETIT</name>
<dbReference type="AlphaFoldDB" id="W4KK50"/>
<feature type="region of interest" description="Disordered" evidence="1">
    <location>
        <begin position="137"/>
        <end position="197"/>
    </location>
</feature>
<proteinExistence type="predicted"/>
<dbReference type="InParanoid" id="W4KK50"/>
<feature type="non-terminal residue" evidence="2">
    <location>
        <position position="1"/>
    </location>
</feature>
<dbReference type="Proteomes" id="UP000030671">
    <property type="component" value="Unassembled WGS sequence"/>
</dbReference>
<feature type="compositionally biased region" description="Pro residues" evidence="1">
    <location>
        <begin position="170"/>
        <end position="187"/>
    </location>
</feature>
<evidence type="ECO:0000256" key="1">
    <source>
        <dbReference type="SAM" id="MobiDB-lite"/>
    </source>
</evidence>
<reference evidence="2 3" key="1">
    <citation type="journal article" date="2012" name="New Phytol.">
        <title>Insight into trade-off between wood decay and parasitism from the genome of a fungal forest pathogen.</title>
        <authorList>
            <person name="Olson A."/>
            <person name="Aerts A."/>
            <person name="Asiegbu F."/>
            <person name="Belbahri L."/>
            <person name="Bouzid O."/>
            <person name="Broberg A."/>
            <person name="Canback B."/>
            <person name="Coutinho P.M."/>
            <person name="Cullen D."/>
            <person name="Dalman K."/>
            <person name="Deflorio G."/>
            <person name="van Diepen L.T."/>
            <person name="Dunand C."/>
            <person name="Duplessis S."/>
            <person name="Durling M."/>
            <person name="Gonthier P."/>
            <person name="Grimwood J."/>
            <person name="Fossdal C.G."/>
            <person name="Hansson D."/>
            <person name="Henrissat B."/>
            <person name="Hietala A."/>
            <person name="Himmelstrand K."/>
            <person name="Hoffmeister D."/>
            <person name="Hogberg N."/>
            <person name="James T.Y."/>
            <person name="Karlsson M."/>
            <person name="Kohler A."/>
            <person name="Kues U."/>
            <person name="Lee Y.H."/>
            <person name="Lin Y.C."/>
            <person name="Lind M."/>
            <person name="Lindquist E."/>
            <person name="Lombard V."/>
            <person name="Lucas S."/>
            <person name="Lunden K."/>
            <person name="Morin E."/>
            <person name="Murat C."/>
            <person name="Park J."/>
            <person name="Raffaello T."/>
            <person name="Rouze P."/>
            <person name="Salamov A."/>
            <person name="Schmutz J."/>
            <person name="Solheim H."/>
            <person name="Stahlberg J."/>
            <person name="Velez H."/>
            <person name="de Vries R.P."/>
            <person name="Wiebenga A."/>
            <person name="Woodward S."/>
            <person name="Yakovlev I."/>
            <person name="Garbelotto M."/>
            <person name="Martin F."/>
            <person name="Grigoriev I.V."/>
            <person name="Stenlid J."/>
        </authorList>
    </citation>
    <scope>NUCLEOTIDE SEQUENCE [LARGE SCALE GENOMIC DNA]</scope>
    <source>
        <strain evidence="2 3">TC 32-1</strain>
    </source>
</reference>
<feature type="region of interest" description="Disordered" evidence="1">
    <location>
        <begin position="22"/>
        <end position="50"/>
    </location>
</feature>
<dbReference type="EMBL" id="KI925455">
    <property type="protein sequence ID" value="ETW86222.1"/>
    <property type="molecule type" value="Genomic_DNA"/>
</dbReference>
<feature type="compositionally biased region" description="Polar residues" evidence="1">
    <location>
        <begin position="27"/>
        <end position="47"/>
    </location>
</feature>
<accession>W4KK50</accession>